<dbReference type="Pfam" id="PF05276">
    <property type="entry name" value="SH3BP5"/>
    <property type="match status" value="1"/>
</dbReference>
<dbReference type="PANTHER" id="PTHR19423">
    <property type="entry name" value="SH3 DOMAIN-BINDING PROTEIN 5"/>
    <property type="match status" value="1"/>
</dbReference>
<evidence type="ECO:0000256" key="2">
    <source>
        <dbReference type="ARBA" id="ARBA00023054"/>
    </source>
</evidence>
<comment type="similarity">
    <text evidence="1">Belongs to the SH3BP5 family.</text>
</comment>
<reference evidence="5" key="1">
    <citation type="journal article" date="2023" name="Mol. Biol. Evol.">
        <title>Third-Generation Sequencing Reveals the Adaptive Role of the Epigenome in Three Deep-Sea Polychaetes.</title>
        <authorList>
            <person name="Perez M."/>
            <person name="Aroh O."/>
            <person name="Sun Y."/>
            <person name="Lan Y."/>
            <person name="Juniper S.K."/>
            <person name="Young C.R."/>
            <person name="Angers B."/>
            <person name="Qian P.Y."/>
        </authorList>
    </citation>
    <scope>NUCLEOTIDE SEQUENCE</scope>
    <source>
        <strain evidence="5">R07B-5</strain>
    </source>
</reference>
<evidence type="ECO:0000313" key="5">
    <source>
        <dbReference type="EMBL" id="KAK2183150.1"/>
    </source>
</evidence>
<feature type="compositionally biased region" description="Basic and acidic residues" evidence="4">
    <location>
        <begin position="370"/>
        <end position="384"/>
    </location>
</feature>
<feature type="region of interest" description="Disordered" evidence="4">
    <location>
        <begin position="337"/>
        <end position="384"/>
    </location>
</feature>
<proteinExistence type="inferred from homology"/>
<dbReference type="AlphaFoldDB" id="A0AAD9L5V9"/>
<comment type="caution">
    <text evidence="5">The sequence shown here is derived from an EMBL/GenBank/DDBJ whole genome shotgun (WGS) entry which is preliminary data.</text>
</comment>
<dbReference type="EMBL" id="JAODUO010000321">
    <property type="protein sequence ID" value="KAK2183150.1"/>
    <property type="molecule type" value="Genomic_DNA"/>
</dbReference>
<evidence type="ECO:0000256" key="1">
    <source>
        <dbReference type="ARBA" id="ARBA00007796"/>
    </source>
</evidence>
<evidence type="ECO:0000256" key="4">
    <source>
        <dbReference type="SAM" id="MobiDB-lite"/>
    </source>
</evidence>
<dbReference type="InterPro" id="IPR007940">
    <property type="entry name" value="SH3BP5"/>
</dbReference>
<sequence>MFQQERQNVEDLQRALSLAKQKYKATLQSLESISESIHEKRRVKASSHLPLRTPGVGAESIYSQSSDTSDLPSINLDIISETSSGIYLDDDSVSLGSRVSRTPSGCSLASRTPGVGTSCDVISQNGCSSTDKASVEHRLESASTKNVSESERVDRRTESVCGQMCSGLTNDLNAETSAQLEQLTLTVGGVDSSQHAAPVSVNLSQGSQMETCTQTHGGSGSSLVHSSHVENGHKSCESCVDGVSGVDDVDGNIVECSEVKPTTMDNLENGSAIGSEKGCDAGNTVREATRLPQQLSQLPQQLSQLPRHRKLRGAQFPILVGLSDCSRQPVPPLGPAPLAFYPPIPQPPQAVNLTQGGAQNHLADQSLDSDDQRSDQKTEVEVFV</sequence>
<feature type="coiled-coil region" evidence="3">
    <location>
        <begin position="2"/>
        <end position="29"/>
    </location>
</feature>
<keyword evidence="6" id="KW-1185">Reference proteome</keyword>
<evidence type="ECO:0000313" key="6">
    <source>
        <dbReference type="Proteomes" id="UP001209878"/>
    </source>
</evidence>
<accession>A0AAD9L5V9</accession>
<gene>
    <name evidence="5" type="ORF">NP493_322g01019</name>
</gene>
<dbReference type="GO" id="GO:0004860">
    <property type="term" value="F:protein kinase inhibitor activity"/>
    <property type="evidence" value="ECO:0007669"/>
    <property type="project" value="TreeGrafter"/>
</dbReference>
<protein>
    <submittedName>
        <fullName evidence="5">Uncharacterized protein</fullName>
    </submittedName>
</protein>
<dbReference type="Proteomes" id="UP001209878">
    <property type="component" value="Unassembled WGS sequence"/>
</dbReference>
<feature type="compositionally biased region" description="Polar residues" evidence="4">
    <location>
        <begin position="349"/>
        <end position="358"/>
    </location>
</feature>
<feature type="compositionally biased region" description="Pro residues" evidence="4">
    <location>
        <begin position="337"/>
        <end position="348"/>
    </location>
</feature>
<dbReference type="GO" id="GO:0035556">
    <property type="term" value="P:intracellular signal transduction"/>
    <property type="evidence" value="ECO:0007669"/>
    <property type="project" value="InterPro"/>
</dbReference>
<evidence type="ECO:0000256" key="3">
    <source>
        <dbReference type="SAM" id="Coils"/>
    </source>
</evidence>
<organism evidence="5 6">
    <name type="scientific">Ridgeia piscesae</name>
    <name type="common">Tubeworm</name>
    <dbReference type="NCBI Taxonomy" id="27915"/>
    <lineage>
        <taxon>Eukaryota</taxon>
        <taxon>Metazoa</taxon>
        <taxon>Spiralia</taxon>
        <taxon>Lophotrochozoa</taxon>
        <taxon>Annelida</taxon>
        <taxon>Polychaeta</taxon>
        <taxon>Sedentaria</taxon>
        <taxon>Canalipalpata</taxon>
        <taxon>Sabellida</taxon>
        <taxon>Siboglinidae</taxon>
        <taxon>Ridgeia</taxon>
    </lineage>
</organism>
<dbReference type="GO" id="GO:0005737">
    <property type="term" value="C:cytoplasm"/>
    <property type="evidence" value="ECO:0007669"/>
    <property type="project" value="TreeGrafter"/>
</dbReference>
<name>A0AAD9L5V9_RIDPI</name>
<keyword evidence="2 3" id="KW-0175">Coiled coil</keyword>
<dbReference type="PANTHER" id="PTHR19423:SF1">
    <property type="entry name" value="SH3 DOMAIN-BINDING PROTEIN 5"/>
    <property type="match status" value="1"/>
</dbReference>